<accession>A0AAE3RE84</accession>
<organism evidence="1 2">
    <name type="scientific">Xanthocytophaga agilis</name>
    <dbReference type="NCBI Taxonomy" id="3048010"/>
    <lineage>
        <taxon>Bacteria</taxon>
        <taxon>Pseudomonadati</taxon>
        <taxon>Bacteroidota</taxon>
        <taxon>Cytophagia</taxon>
        <taxon>Cytophagales</taxon>
        <taxon>Rhodocytophagaceae</taxon>
        <taxon>Xanthocytophaga</taxon>
    </lineage>
</organism>
<comment type="caution">
    <text evidence="1">The sequence shown here is derived from an EMBL/GenBank/DDBJ whole genome shotgun (WGS) entry which is preliminary data.</text>
</comment>
<protein>
    <submittedName>
        <fullName evidence="1">Uncharacterized protein</fullName>
    </submittedName>
</protein>
<name>A0AAE3RE84_9BACT</name>
<dbReference type="EMBL" id="JASJOU010000025">
    <property type="protein sequence ID" value="MDJ1506632.1"/>
    <property type="molecule type" value="Genomic_DNA"/>
</dbReference>
<keyword evidence="2" id="KW-1185">Reference proteome</keyword>
<evidence type="ECO:0000313" key="2">
    <source>
        <dbReference type="Proteomes" id="UP001232063"/>
    </source>
</evidence>
<reference evidence="1" key="1">
    <citation type="submission" date="2023-05" db="EMBL/GenBank/DDBJ databases">
        <authorList>
            <person name="Zhang X."/>
        </authorList>
    </citation>
    <scope>NUCLEOTIDE SEQUENCE</scope>
    <source>
        <strain evidence="1">BD1B2-1</strain>
    </source>
</reference>
<dbReference type="Proteomes" id="UP001232063">
    <property type="component" value="Unassembled WGS sequence"/>
</dbReference>
<sequence length="44" mass="4864">MIASKIRQVTEAAEEGWKELHLSYVAEQDGYVQILVANESAKSA</sequence>
<proteinExistence type="predicted"/>
<evidence type="ECO:0000313" key="1">
    <source>
        <dbReference type="EMBL" id="MDJ1506632.1"/>
    </source>
</evidence>
<dbReference type="RefSeq" id="WP_314519702.1">
    <property type="nucleotide sequence ID" value="NZ_JASJOU010000025.1"/>
</dbReference>
<gene>
    <name evidence="1" type="ORF">QNI22_38680</name>
</gene>
<dbReference type="AlphaFoldDB" id="A0AAE3RE84"/>